<dbReference type="InterPro" id="IPR036514">
    <property type="entry name" value="SGNH_hydro_sf"/>
</dbReference>
<evidence type="ECO:0000259" key="3">
    <source>
        <dbReference type="Pfam" id="PF01345"/>
    </source>
</evidence>
<dbReference type="Pfam" id="PF01345">
    <property type="entry name" value="DUF11"/>
    <property type="match status" value="2"/>
</dbReference>
<evidence type="ECO:0000256" key="2">
    <source>
        <dbReference type="SAM" id="MobiDB-lite"/>
    </source>
</evidence>
<dbReference type="Proteomes" id="UP000501128">
    <property type="component" value="Chromosome"/>
</dbReference>
<sequence>MGIGEVFAIAGQSNGQGIENRDAVGASDQRVVCVPHLNKTDTVSMPLPMYSQRVSATSVIGPRGLTGWCWSRLGDRLAARLNVPVAFMNSAWSGTAVRNWRESISADSTATSYNEYFRPGMPYGNLKRIVQDYMPLTGLRAVLWHQGESEFYDTDPSAANYFNDLQTVIRQCRQDAGYDMAWVVARASMDNNLYANYGLTHYEPVVSAQNRVVQQVPAVFYGPDTDVIQMPRTDGVHFSGNGLIQVGDAWNDFLNDDFFRNASPRLPQPIDVADLHLSLLVDRPTTESNRPVTVTIVATNEGAKTATNVRIRCALPTGLSYVTGGESIYQRGMVFSKIGSINPSESKQIQFQVSPTREGTYVLAGEIVRVSQIDTDSRPNTSTGDGQDDMATVQFRAGSGPVYTMPVSINADPLPSVASNQPTPVADQADLSLAMVADRTAMAVGSPVSLSLVVSNRGGLVSGRVQVGCQLPDGLTFLDGSGVQLSGATVRGTTVTIAAGSYDTISFRVLPTKAGLVIPQAQIESAGGVADPDSTPNNGFTNGEDDCSQLSLRAN</sequence>
<dbReference type="GO" id="GO:0016788">
    <property type="term" value="F:hydrolase activity, acting on ester bonds"/>
    <property type="evidence" value="ECO:0007669"/>
    <property type="project" value="UniProtKB-ARBA"/>
</dbReference>
<accession>A0A7L5DKQ1</accession>
<dbReference type="EMBL" id="CP051677">
    <property type="protein sequence ID" value="QJD79006.1"/>
    <property type="molecule type" value="Genomic_DNA"/>
</dbReference>
<evidence type="ECO:0000313" key="6">
    <source>
        <dbReference type="Proteomes" id="UP000501128"/>
    </source>
</evidence>
<evidence type="ECO:0000313" key="5">
    <source>
        <dbReference type="EMBL" id="QJD79006.1"/>
    </source>
</evidence>
<dbReference type="Pfam" id="PF03629">
    <property type="entry name" value="SASA"/>
    <property type="match status" value="1"/>
</dbReference>
<dbReference type="SUPFAM" id="SSF52266">
    <property type="entry name" value="SGNH hydrolase"/>
    <property type="match status" value="1"/>
</dbReference>
<dbReference type="NCBIfam" id="TIGR01451">
    <property type="entry name" value="B_ant_repeat"/>
    <property type="match status" value="1"/>
</dbReference>
<dbReference type="InterPro" id="IPR051172">
    <property type="entry name" value="Chlamydia_OmcB"/>
</dbReference>
<feature type="region of interest" description="Disordered" evidence="2">
    <location>
        <begin position="526"/>
        <end position="555"/>
    </location>
</feature>
<dbReference type="KEGG" id="srho:HH216_11650"/>
<evidence type="ECO:0000256" key="1">
    <source>
        <dbReference type="ARBA" id="ARBA00022801"/>
    </source>
</evidence>
<dbReference type="RefSeq" id="WP_169550973.1">
    <property type="nucleotide sequence ID" value="NZ_CP051677.1"/>
</dbReference>
<proteinExistence type="predicted"/>
<name>A0A7L5DKQ1_9BACT</name>
<keyword evidence="6" id="KW-1185">Reference proteome</keyword>
<evidence type="ECO:0000259" key="4">
    <source>
        <dbReference type="Pfam" id="PF03629"/>
    </source>
</evidence>
<dbReference type="AlphaFoldDB" id="A0A7L5DKQ1"/>
<dbReference type="InterPro" id="IPR001434">
    <property type="entry name" value="OmcB-like_DUF11"/>
</dbReference>
<dbReference type="InterPro" id="IPR005181">
    <property type="entry name" value="SASA"/>
</dbReference>
<dbReference type="Gene3D" id="2.60.40.10">
    <property type="entry name" value="Immunoglobulins"/>
    <property type="match status" value="2"/>
</dbReference>
<feature type="domain" description="DUF11" evidence="3">
    <location>
        <begin position="274"/>
        <end position="383"/>
    </location>
</feature>
<organism evidence="5 6">
    <name type="scientific">Spirosoma rhododendri</name>
    <dbReference type="NCBI Taxonomy" id="2728024"/>
    <lineage>
        <taxon>Bacteria</taxon>
        <taxon>Pseudomonadati</taxon>
        <taxon>Bacteroidota</taxon>
        <taxon>Cytophagia</taxon>
        <taxon>Cytophagales</taxon>
        <taxon>Cytophagaceae</taxon>
        <taxon>Spirosoma</taxon>
    </lineage>
</organism>
<dbReference type="InterPro" id="IPR013783">
    <property type="entry name" value="Ig-like_fold"/>
</dbReference>
<dbReference type="Gene3D" id="3.40.50.1110">
    <property type="entry name" value="SGNH hydrolase"/>
    <property type="match status" value="1"/>
</dbReference>
<keyword evidence="1" id="KW-0378">Hydrolase</keyword>
<protein>
    <submittedName>
        <fullName evidence="5">DUF11 domain-containing protein</fullName>
    </submittedName>
</protein>
<reference evidence="5 6" key="1">
    <citation type="submission" date="2020-04" db="EMBL/GenBank/DDBJ databases">
        <title>Genome sequencing of novel species.</title>
        <authorList>
            <person name="Heo J."/>
            <person name="Kim S.-J."/>
            <person name="Kim J.-S."/>
            <person name="Hong S.-B."/>
            <person name="Kwon S.-W."/>
        </authorList>
    </citation>
    <scope>NUCLEOTIDE SEQUENCE [LARGE SCALE GENOMIC DNA]</scope>
    <source>
        <strain evidence="5 6">CJU-R4</strain>
    </source>
</reference>
<dbReference type="PANTHER" id="PTHR34819">
    <property type="entry name" value="LARGE CYSTEINE-RICH PERIPLASMIC PROTEIN OMCB"/>
    <property type="match status" value="1"/>
</dbReference>
<gene>
    <name evidence="5" type="ORF">HH216_11650</name>
</gene>
<feature type="domain" description="DUF11" evidence="3">
    <location>
        <begin position="430"/>
        <end position="538"/>
    </location>
</feature>
<dbReference type="InterPro" id="IPR047589">
    <property type="entry name" value="DUF11_rpt"/>
</dbReference>
<feature type="domain" description="Sialate O-acetylesterase" evidence="4">
    <location>
        <begin position="5"/>
        <end position="249"/>
    </location>
</feature>